<gene>
    <name evidence="4" type="ORF">SAMN05192573_113102</name>
</gene>
<dbReference type="STRING" id="551996.SAMN05192573_113102"/>
<reference evidence="5" key="1">
    <citation type="submission" date="2016-10" db="EMBL/GenBank/DDBJ databases">
        <authorList>
            <person name="Varghese N."/>
            <person name="Submissions S."/>
        </authorList>
    </citation>
    <scope>NUCLEOTIDE SEQUENCE [LARGE SCALE GENOMIC DNA]</scope>
    <source>
        <strain evidence="5">Gh-67</strain>
    </source>
</reference>
<keyword evidence="5" id="KW-1185">Reference proteome</keyword>
<proteinExistence type="predicted"/>
<evidence type="ECO:0000313" key="5">
    <source>
        <dbReference type="Proteomes" id="UP000199705"/>
    </source>
</evidence>
<name>A0A1G8FY31_9SPHI</name>
<evidence type="ECO:0000259" key="2">
    <source>
        <dbReference type="Pfam" id="PF10091"/>
    </source>
</evidence>
<organism evidence="4 5">
    <name type="scientific">Mucilaginibacter gossypii</name>
    <dbReference type="NCBI Taxonomy" id="551996"/>
    <lineage>
        <taxon>Bacteria</taxon>
        <taxon>Pseudomonadati</taxon>
        <taxon>Bacteroidota</taxon>
        <taxon>Sphingobacteriia</taxon>
        <taxon>Sphingobacteriales</taxon>
        <taxon>Sphingobacteriaceae</taxon>
        <taxon>Mucilaginibacter</taxon>
    </lineage>
</organism>
<sequence length="556" mass="59963">MMNTKSNLVFGAIVLFFACGKSSKSNPDPVIPVSSSFTFSTLKVNGQASGFSYTNVNAKPAIAISFSTPLGQASVTGSVSLATKAGAAAAYSVAFQHHDSTVVITPTGLLPITQYSLKVSTALKSAKGSNLQSALEVQLTTAIDSTAKFPTITDEQLLDLVERQTLKYFYDFGHPTSGLARERNSSGDVVTSGGSGFGIMAIVAGISRGYISYADGLARMQKIVSFLNTKAQKFHGAFPHWLNGATGAIVPFSTQDNGADLVETSYLMQGLITARQYFSSANAAETQLRADINTLWNGVEWDWFRQNDQNALYWHWSPDQGWAINMKITGWNEALIVYVLGASSTTHNIPKTVYDQGWAGSGGIKNGKTFYGVTLPLGPDRGGPLFFEHYSFLGINPTGLTDAYANYETQTKAHAMINYNYCVANPLGNGGYSANCWGLTASDIDGGYTASSPTNDVGVIAPTAAIASLPYTPTQSMAALHFFYYTLGDKLWGQYGFYDAFNLTNPWFANSYLAIDQGPIVVMTENYRSGLLWRLFMSAPEIKTGMKNLGFRGPNL</sequence>
<feature type="domain" description="SbsA Ig-like" evidence="3">
    <location>
        <begin position="54"/>
        <end position="141"/>
    </location>
</feature>
<evidence type="ECO:0000259" key="3">
    <source>
        <dbReference type="Pfam" id="PF13205"/>
    </source>
</evidence>
<dbReference type="Pfam" id="PF13205">
    <property type="entry name" value="Big_5"/>
    <property type="match status" value="1"/>
</dbReference>
<evidence type="ECO:0008006" key="6">
    <source>
        <dbReference type="Google" id="ProtNLM"/>
    </source>
</evidence>
<evidence type="ECO:0000313" key="4">
    <source>
        <dbReference type="EMBL" id="SDH87005.1"/>
    </source>
</evidence>
<dbReference type="RefSeq" id="WP_091172188.1">
    <property type="nucleotide sequence ID" value="NZ_FNCG01000013.1"/>
</dbReference>
<dbReference type="EMBL" id="FNCG01000013">
    <property type="protein sequence ID" value="SDH87005.1"/>
    <property type="molecule type" value="Genomic_DNA"/>
</dbReference>
<protein>
    <recommendedName>
        <fullName evidence="6">Beta-glucosidase</fullName>
    </recommendedName>
</protein>
<dbReference type="Proteomes" id="UP000199705">
    <property type="component" value="Unassembled WGS sequence"/>
</dbReference>
<dbReference type="Gene3D" id="1.50.10.140">
    <property type="match status" value="1"/>
</dbReference>
<accession>A0A1G8FY31</accession>
<keyword evidence="1" id="KW-0732">Signal</keyword>
<dbReference type="PROSITE" id="PS51257">
    <property type="entry name" value="PROKAR_LIPOPROTEIN"/>
    <property type="match status" value="1"/>
</dbReference>
<dbReference type="InterPro" id="IPR019282">
    <property type="entry name" value="Glycoamylase-like_cons_dom"/>
</dbReference>
<dbReference type="AlphaFoldDB" id="A0A1G8FY31"/>
<dbReference type="InterPro" id="IPR032812">
    <property type="entry name" value="SbsA_Ig"/>
</dbReference>
<dbReference type="Pfam" id="PF10091">
    <property type="entry name" value="Glycoamylase"/>
    <property type="match status" value="1"/>
</dbReference>
<evidence type="ECO:0000256" key="1">
    <source>
        <dbReference type="ARBA" id="ARBA00022729"/>
    </source>
</evidence>
<feature type="domain" description="Glycoamylase-like" evidence="2">
    <location>
        <begin position="327"/>
        <end position="539"/>
    </location>
</feature>